<keyword evidence="3" id="KW-0902">Two-component regulatory system</keyword>
<feature type="coiled-coil region" evidence="4">
    <location>
        <begin position="183"/>
        <end position="210"/>
    </location>
</feature>
<dbReference type="Proteomes" id="UP000571554">
    <property type="component" value="Unassembled WGS sequence"/>
</dbReference>
<feature type="domain" description="GAF" evidence="6">
    <location>
        <begin position="13"/>
        <end position="174"/>
    </location>
</feature>
<dbReference type="InterPro" id="IPR036890">
    <property type="entry name" value="HATPase_C_sf"/>
</dbReference>
<dbReference type="SUPFAM" id="SSF55874">
    <property type="entry name" value="ATPase domain of HSP90 chaperone/DNA topoisomerase II/histidine kinase"/>
    <property type="match status" value="1"/>
</dbReference>
<evidence type="ECO:0000256" key="4">
    <source>
        <dbReference type="SAM" id="Coils"/>
    </source>
</evidence>
<name>A0A7W9U0J2_9BURK</name>
<feature type="compositionally biased region" description="Polar residues" evidence="5">
    <location>
        <begin position="573"/>
        <end position="583"/>
    </location>
</feature>
<proteinExistence type="predicted"/>
<feature type="domain" description="GAF" evidence="6">
    <location>
        <begin position="212"/>
        <end position="367"/>
    </location>
</feature>
<organism evidence="8 9">
    <name type="scientific">Paraburkholderia bannensis</name>
    <dbReference type="NCBI Taxonomy" id="765414"/>
    <lineage>
        <taxon>Bacteria</taxon>
        <taxon>Pseudomonadati</taxon>
        <taxon>Pseudomonadota</taxon>
        <taxon>Betaproteobacteria</taxon>
        <taxon>Burkholderiales</taxon>
        <taxon>Burkholderiaceae</taxon>
        <taxon>Paraburkholderia</taxon>
    </lineage>
</organism>
<feature type="region of interest" description="Disordered" evidence="5">
    <location>
        <begin position="569"/>
        <end position="595"/>
    </location>
</feature>
<evidence type="ECO:0000313" key="9">
    <source>
        <dbReference type="Proteomes" id="UP000571554"/>
    </source>
</evidence>
<gene>
    <name evidence="8" type="ORF">F4827_004701</name>
</gene>
<reference evidence="8 9" key="1">
    <citation type="submission" date="2020-08" db="EMBL/GenBank/DDBJ databases">
        <title>Above-ground endophytic microbial communities from plants in different locations in the United States.</title>
        <authorList>
            <person name="Frank C."/>
        </authorList>
    </citation>
    <scope>NUCLEOTIDE SEQUENCE [LARGE SCALE GENOMIC DNA]</scope>
    <source>
        <strain evidence="8 9">WP4_2_2</strain>
    </source>
</reference>
<dbReference type="SUPFAM" id="SSF55781">
    <property type="entry name" value="GAF domain-like"/>
    <property type="match status" value="2"/>
</dbReference>
<evidence type="ECO:0000259" key="6">
    <source>
        <dbReference type="SMART" id="SM00065"/>
    </source>
</evidence>
<dbReference type="SMART" id="SM00065">
    <property type="entry name" value="GAF"/>
    <property type="match status" value="2"/>
</dbReference>
<accession>A0A7W9U0J2</accession>
<dbReference type="EMBL" id="JACHBW010000014">
    <property type="protein sequence ID" value="MBB6104836.1"/>
    <property type="molecule type" value="Genomic_DNA"/>
</dbReference>
<keyword evidence="2 8" id="KW-0418">Kinase</keyword>
<keyword evidence="1" id="KW-0808">Transferase</keyword>
<dbReference type="InterPro" id="IPR003594">
    <property type="entry name" value="HATPase_dom"/>
</dbReference>
<dbReference type="GO" id="GO:0000155">
    <property type="term" value="F:phosphorelay sensor kinase activity"/>
    <property type="evidence" value="ECO:0007669"/>
    <property type="project" value="InterPro"/>
</dbReference>
<dbReference type="InterPro" id="IPR003018">
    <property type="entry name" value="GAF"/>
</dbReference>
<dbReference type="GO" id="GO:0046983">
    <property type="term" value="F:protein dimerization activity"/>
    <property type="evidence" value="ECO:0007669"/>
    <property type="project" value="InterPro"/>
</dbReference>
<dbReference type="Pfam" id="PF02518">
    <property type="entry name" value="HATPase_c"/>
    <property type="match status" value="1"/>
</dbReference>
<evidence type="ECO:0000259" key="7">
    <source>
        <dbReference type="SMART" id="SM00387"/>
    </source>
</evidence>
<dbReference type="InterPro" id="IPR011712">
    <property type="entry name" value="Sig_transdc_His_kin_sub3_dim/P"/>
</dbReference>
<dbReference type="PANTHER" id="PTHR24421:SF58">
    <property type="entry name" value="SIGNAL TRANSDUCTION HISTIDINE-PROTEIN KINASE_PHOSPHATASE UHPB"/>
    <property type="match status" value="1"/>
</dbReference>
<evidence type="ECO:0000256" key="5">
    <source>
        <dbReference type="SAM" id="MobiDB-lite"/>
    </source>
</evidence>
<dbReference type="InterPro" id="IPR029016">
    <property type="entry name" value="GAF-like_dom_sf"/>
</dbReference>
<comment type="caution">
    <text evidence="8">The sequence shown here is derived from an EMBL/GenBank/DDBJ whole genome shotgun (WGS) entry which is preliminary data.</text>
</comment>
<keyword evidence="4" id="KW-0175">Coiled coil</keyword>
<keyword evidence="9" id="KW-1185">Reference proteome</keyword>
<evidence type="ECO:0000256" key="2">
    <source>
        <dbReference type="ARBA" id="ARBA00022777"/>
    </source>
</evidence>
<dbReference type="RefSeq" id="WP_183727501.1">
    <property type="nucleotide sequence ID" value="NZ_JACHBW010000014.1"/>
</dbReference>
<dbReference type="CDD" id="cd16917">
    <property type="entry name" value="HATPase_UhpB-NarQ-NarX-like"/>
    <property type="match status" value="1"/>
</dbReference>
<dbReference type="PANTHER" id="PTHR24421">
    <property type="entry name" value="NITRATE/NITRITE SENSOR PROTEIN NARX-RELATED"/>
    <property type="match status" value="1"/>
</dbReference>
<dbReference type="GO" id="GO:0016020">
    <property type="term" value="C:membrane"/>
    <property type="evidence" value="ECO:0007669"/>
    <property type="project" value="InterPro"/>
</dbReference>
<dbReference type="Gene3D" id="3.30.565.10">
    <property type="entry name" value="Histidine kinase-like ATPase, C-terminal domain"/>
    <property type="match status" value="1"/>
</dbReference>
<dbReference type="InterPro" id="IPR050482">
    <property type="entry name" value="Sensor_HK_TwoCompSys"/>
</dbReference>
<dbReference type="Pfam" id="PF07730">
    <property type="entry name" value="HisKA_3"/>
    <property type="match status" value="1"/>
</dbReference>
<sequence length="595" mass="65343">MQGSLEKLVNASRPEEILSTLLSEVRAVLRGKGACLFEYDPARDWLQMTLILSPGYASDPALAPDLQPFTVGISATQSRFWRQLMDTRRPFLIDAAKEEHAELFWPGTRQWHIESNEPLAVGIPLAVGDVALGFLGVSFSGRIDLSDADLNLAQAFGHQAALTLHMLRLAEVAKQAALAKERERAARQRVRELSATNDALKRALDSLSEEPDINRSISGILGSIARDLGADHGALWLRDPATDTYAVRLVYYKGEFVDARSGHPATKSWPLARDLRWRSHIRRRRPILHKVAELPDLTDTDRALFTRLGIKQLLGLPLTLGSEVIGSFTLRFTTDQFFSSERLALAQTLAHQATLALQLTRLAADGQEKERVAATLLERNRLARDIHDTIAQHFMGVIVNLDAGLTSPDLKTLAHHAEKARETARSGLEEARLSVKALRAAALQTGSISQGLRKVIDACLENSQISWTLSVPENLPALHETVEQEFVRIVQEACTNVRKHSGATRVLVSLDYAEQAFRLSISDDGNGFDIGAPTEGFGLIGMGERAKRVGATLTVSSRVKEGTVVRVMLQPTPDENTPPQSSIKPDARDTGSAIF</sequence>
<dbReference type="Gene3D" id="3.30.450.40">
    <property type="match status" value="2"/>
</dbReference>
<dbReference type="Gene3D" id="1.20.5.1930">
    <property type="match status" value="1"/>
</dbReference>
<evidence type="ECO:0000313" key="8">
    <source>
        <dbReference type="EMBL" id="MBB6104836.1"/>
    </source>
</evidence>
<dbReference type="SMART" id="SM00387">
    <property type="entry name" value="HATPase_c"/>
    <property type="match status" value="1"/>
</dbReference>
<protein>
    <submittedName>
        <fullName evidence="8">Signal transduction histidine kinase</fullName>
    </submittedName>
</protein>
<evidence type="ECO:0000256" key="3">
    <source>
        <dbReference type="ARBA" id="ARBA00023012"/>
    </source>
</evidence>
<dbReference type="Pfam" id="PF13185">
    <property type="entry name" value="GAF_2"/>
    <property type="match status" value="2"/>
</dbReference>
<feature type="domain" description="Histidine kinase/HSP90-like ATPase" evidence="7">
    <location>
        <begin position="481"/>
        <end position="573"/>
    </location>
</feature>
<dbReference type="AlphaFoldDB" id="A0A7W9U0J2"/>
<evidence type="ECO:0000256" key="1">
    <source>
        <dbReference type="ARBA" id="ARBA00022679"/>
    </source>
</evidence>